<evidence type="ECO:0000313" key="3">
    <source>
        <dbReference type="Proteomes" id="UP001595973"/>
    </source>
</evidence>
<keyword evidence="2" id="KW-0808">Transferase</keyword>
<evidence type="ECO:0000259" key="1">
    <source>
        <dbReference type="Pfam" id="PF08241"/>
    </source>
</evidence>
<dbReference type="GO" id="GO:0008168">
    <property type="term" value="F:methyltransferase activity"/>
    <property type="evidence" value="ECO:0007669"/>
    <property type="project" value="UniProtKB-KW"/>
</dbReference>
<sequence length="269" mass="28974">MLATDKVFAGSIPEIYDNVLVPLIFEVYAADMAGRVTEKPVHDVLETAAGSGVVTRALAPLLAADARYVVTDLNPPMLERARARQGDDPRLTWQPADALDLPFPDASFDAICCQFGVMFFPDRIKGYAEARRVLRPGGRFIFNVWDDIGQNAFADVVTRVAATLLPAAPPRFLARTPHGHGNPRLIRTELAQAGYAHVSVEQITATSTAADPAIPAMAYCRGTPMYGELAPHGEAMVQRVVDAATEEIRALYGDGPVSAPISGFVVTAW</sequence>
<dbReference type="CDD" id="cd02440">
    <property type="entry name" value="AdoMet_MTases"/>
    <property type="match status" value="1"/>
</dbReference>
<gene>
    <name evidence="2" type="ORF">ACFO5X_03675</name>
</gene>
<comment type="caution">
    <text evidence="2">The sequence shown here is derived from an EMBL/GenBank/DDBJ whole genome shotgun (WGS) entry which is preliminary data.</text>
</comment>
<dbReference type="Gene3D" id="3.40.50.150">
    <property type="entry name" value="Vaccinia Virus protein VP39"/>
    <property type="match status" value="1"/>
</dbReference>
<dbReference type="Pfam" id="PF08241">
    <property type="entry name" value="Methyltransf_11"/>
    <property type="match status" value="1"/>
</dbReference>
<dbReference type="SUPFAM" id="SSF53335">
    <property type="entry name" value="S-adenosyl-L-methionine-dependent methyltransferases"/>
    <property type="match status" value="1"/>
</dbReference>
<protein>
    <submittedName>
        <fullName evidence="2">Class I SAM-dependent methyltransferase</fullName>
        <ecNumber evidence="2">2.1.1.-</ecNumber>
    </submittedName>
</protein>
<dbReference type="EC" id="2.1.1.-" evidence="2"/>
<dbReference type="RefSeq" id="WP_380715875.1">
    <property type="nucleotide sequence ID" value="NZ_JBHSGI010000002.1"/>
</dbReference>
<accession>A0ABV9KCI3</accession>
<dbReference type="EMBL" id="JBHSGI010000002">
    <property type="protein sequence ID" value="MFC4667640.1"/>
    <property type="molecule type" value="Genomic_DNA"/>
</dbReference>
<keyword evidence="2" id="KW-0489">Methyltransferase</keyword>
<organism evidence="2 3">
    <name type="scientific">Seohaeicola nanhaiensis</name>
    <dbReference type="NCBI Taxonomy" id="1387282"/>
    <lineage>
        <taxon>Bacteria</taxon>
        <taxon>Pseudomonadati</taxon>
        <taxon>Pseudomonadota</taxon>
        <taxon>Alphaproteobacteria</taxon>
        <taxon>Rhodobacterales</taxon>
        <taxon>Roseobacteraceae</taxon>
        <taxon>Seohaeicola</taxon>
    </lineage>
</organism>
<proteinExistence type="predicted"/>
<feature type="domain" description="Methyltransferase type 11" evidence="1">
    <location>
        <begin position="45"/>
        <end position="142"/>
    </location>
</feature>
<dbReference type="InterPro" id="IPR013216">
    <property type="entry name" value="Methyltransf_11"/>
</dbReference>
<reference evidence="3" key="1">
    <citation type="journal article" date="2019" name="Int. J. Syst. Evol. Microbiol.">
        <title>The Global Catalogue of Microorganisms (GCM) 10K type strain sequencing project: providing services to taxonomists for standard genome sequencing and annotation.</title>
        <authorList>
            <consortium name="The Broad Institute Genomics Platform"/>
            <consortium name="The Broad Institute Genome Sequencing Center for Infectious Disease"/>
            <person name="Wu L."/>
            <person name="Ma J."/>
        </authorList>
    </citation>
    <scope>NUCLEOTIDE SEQUENCE [LARGE SCALE GENOMIC DNA]</scope>
    <source>
        <strain evidence="3">CGMCC 4.7283</strain>
    </source>
</reference>
<keyword evidence="3" id="KW-1185">Reference proteome</keyword>
<dbReference type="PANTHER" id="PTHR43591:SF24">
    <property type="entry name" value="2-METHOXY-6-POLYPRENYL-1,4-BENZOQUINOL METHYLASE, MITOCHONDRIAL"/>
    <property type="match status" value="1"/>
</dbReference>
<dbReference type="GO" id="GO:0032259">
    <property type="term" value="P:methylation"/>
    <property type="evidence" value="ECO:0007669"/>
    <property type="project" value="UniProtKB-KW"/>
</dbReference>
<evidence type="ECO:0000313" key="2">
    <source>
        <dbReference type="EMBL" id="MFC4667640.1"/>
    </source>
</evidence>
<name>A0ABV9KCI3_9RHOB</name>
<dbReference type="Proteomes" id="UP001595973">
    <property type="component" value="Unassembled WGS sequence"/>
</dbReference>
<dbReference type="PANTHER" id="PTHR43591">
    <property type="entry name" value="METHYLTRANSFERASE"/>
    <property type="match status" value="1"/>
</dbReference>
<dbReference type="InterPro" id="IPR029063">
    <property type="entry name" value="SAM-dependent_MTases_sf"/>
</dbReference>